<evidence type="ECO:0000256" key="7">
    <source>
        <dbReference type="SAM" id="Phobius"/>
    </source>
</evidence>
<feature type="transmembrane region" description="Helical" evidence="7">
    <location>
        <begin position="12"/>
        <end position="35"/>
    </location>
</feature>
<keyword evidence="4 7" id="KW-0812">Transmembrane</keyword>
<evidence type="ECO:0000313" key="9">
    <source>
        <dbReference type="EMBL" id="MDZ5474045.1"/>
    </source>
</evidence>
<feature type="transmembrane region" description="Helical" evidence="7">
    <location>
        <begin position="313"/>
        <end position="339"/>
    </location>
</feature>
<keyword evidence="5 7" id="KW-1133">Transmembrane helix</keyword>
<feature type="transmembrane region" description="Helical" evidence="7">
    <location>
        <begin position="98"/>
        <end position="118"/>
    </location>
</feature>
<accession>A0ABU5J3P9</accession>
<evidence type="ECO:0000259" key="8">
    <source>
        <dbReference type="PROSITE" id="PS50850"/>
    </source>
</evidence>
<evidence type="ECO:0000256" key="2">
    <source>
        <dbReference type="ARBA" id="ARBA00022448"/>
    </source>
</evidence>
<dbReference type="CDD" id="cd06173">
    <property type="entry name" value="MFS_MefA_like"/>
    <property type="match status" value="1"/>
</dbReference>
<feature type="transmembrane region" description="Helical" evidence="7">
    <location>
        <begin position="282"/>
        <end position="307"/>
    </location>
</feature>
<evidence type="ECO:0000256" key="5">
    <source>
        <dbReference type="ARBA" id="ARBA00022989"/>
    </source>
</evidence>
<evidence type="ECO:0000256" key="1">
    <source>
        <dbReference type="ARBA" id="ARBA00004651"/>
    </source>
</evidence>
<organism evidence="9 10">
    <name type="scientific">Robertmurraya mangrovi</name>
    <dbReference type="NCBI Taxonomy" id="3098077"/>
    <lineage>
        <taxon>Bacteria</taxon>
        <taxon>Bacillati</taxon>
        <taxon>Bacillota</taxon>
        <taxon>Bacilli</taxon>
        <taxon>Bacillales</taxon>
        <taxon>Bacillaceae</taxon>
        <taxon>Robertmurraya</taxon>
    </lineage>
</organism>
<dbReference type="Pfam" id="PF07690">
    <property type="entry name" value="MFS_1"/>
    <property type="match status" value="1"/>
</dbReference>
<dbReference type="Proteomes" id="UP001290455">
    <property type="component" value="Unassembled WGS sequence"/>
</dbReference>
<feature type="transmembrane region" description="Helical" evidence="7">
    <location>
        <begin position="215"/>
        <end position="238"/>
    </location>
</feature>
<evidence type="ECO:0000256" key="4">
    <source>
        <dbReference type="ARBA" id="ARBA00022692"/>
    </source>
</evidence>
<dbReference type="SUPFAM" id="SSF103473">
    <property type="entry name" value="MFS general substrate transporter"/>
    <property type="match status" value="1"/>
</dbReference>
<comment type="caution">
    <text evidence="9">The sequence shown here is derived from an EMBL/GenBank/DDBJ whole genome shotgun (WGS) entry which is preliminary data.</text>
</comment>
<comment type="subcellular location">
    <subcellularLocation>
        <location evidence="1">Cell membrane</location>
        <topology evidence="1">Multi-pass membrane protein</topology>
    </subcellularLocation>
</comment>
<keyword evidence="6 7" id="KW-0472">Membrane</keyword>
<feature type="transmembrane region" description="Helical" evidence="7">
    <location>
        <begin position="47"/>
        <end position="67"/>
    </location>
</feature>
<gene>
    <name evidence="9" type="ORF">SM124_20185</name>
</gene>
<feature type="transmembrane region" description="Helical" evidence="7">
    <location>
        <begin position="379"/>
        <end position="403"/>
    </location>
</feature>
<proteinExistence type="predicted"/>
<evidence type="ECO:0000313" key="10">
    <source>
        <dbReference type="Proteomes" id="UP001290455"/>
    </source>
</evidence>
<dbReference type="EMBL" id="JAXOFX010000019">
    <property type="protein sequence ID" value="MDZ5474045.1"/>
    <property type="molecule type" value="Genomic_DNA"/>
</dbReference>
<feature type="transmembrane region" description="Helical" evidence="7">
    <location>
        <begin position="250"/>
        <end position="270"/>
    </location>
</feature>
<reference evidence="9 10" key="1">
    <citation type="submission" date="2023-11" db="EMBL/GenBank/DDBJ databases">
        <title>Bacillus jintuensis, isolated from a mudflat on the Beibu Gulf coast.</title>
        <authorList>
            <person name="Li M."/>
        </authorList>
    </citation>
    <scope>NUCLEOTIDE SEQUENCE [LARGE SCALE GENOMIC DNA]</scope>
    <source>
        <strain evidence="9 10">31A1R</strain>
    </source>
</reference>
<dbReference type="Gene3D" id="1.20.1250.20">
    <property type="entry name" value="MFS general substrate transporter like domains"/>
    <property type="match status" value="1"/>
</dbReference>
<dbReference type="PANTHER" id="PTHR43266">
    <property type="entry name" value="MACROLIDE-EFFLUX PROTEIN"/>
    <property type="match status" value="1"/>
</dbReference>
<protein>
    <submittedName>
        <fullName evidence="9">MFS transporter</fullName>
    </submittedName>
</protein>
<sequence>MRILKNKDYTRFLLGETLALFGYFTLQMAISLFLLDITESATKFASAFIINTAPALVFGLFAGVIVDKINKKKLLVFLDLLRAVVLGVAFFLPLNEYAIYALLLFLGTCNVFFTPAFVTVLPNILDKEDLVEGNSIKNTVLEGGKVAAPILGALLYSLLGIEMVILLTSLFFLFSAFVLKDLQIKTKEAEKNSNSILTDLREGFTVFRDGRLTSLVINGMLTHIFLTAIFYMGFPFLIKNVFDGSDLDVGVVESVATIGIVLSVFAVTAVKNKITVGHGIFYGIIGMIVTVIPLFLLGIEAVVGYISRVPMGHLVFFSIVTFGMFWVRGFYGAFFVAFYQQNVEASKLGRFFSVMSLLFALGQILGYQLFGYLFDSHSLIVSIVILGIGVVLKAVVHIPFMILDRKQLVEVDMAVRSESST</sequence>
<dbReference type="PANTHER" id="PTHR43266:SF2">
    <property type="entry name" value="MAJOR FACILITATOR SUPERFAMILY (MFS) PROFILE DOMAIN-CONTAINING PROTEIN"/>
    <property type="match status" value="1"/>
</dbReference>
<dbReference type="PROSITE" id="PS50850">
    <property type="entry name" value="MFS"/>
    <property type="match status" value="1"/>
</dbReference>
<dbReference type="InterPro" id="IPR036259">
    <property type="entry name" value="MFS_trans_sf"/>
</dbReference>
<dbReference type="InterPro" id="IPR020846">
    <property type="entry name" value="MFS_dom"/>
</dbReference>
<keyword evidence="2" id="KW-0813">Transport</keyword>
<feature type="transmembrane region" description="Helical" evidence="7">
    <location>
        <begin position="351"/>
        <end position="373"/>
    </location>
</feature>
<evidence type="ECO:0000256" key="6">
    <source>
        <dbReference type="ARBA" id="ARBA00023136"/>
    </source>
</evidence>
<dbReference type="RefSeq" id="WP_322448337.1">
    <property type="nucleotide sequence ID" value="NZ_JAXOFX010000019.1"/>
</dbReference>
<evidence type="ECO:0000256" key="3">
    <source>
        <dbReference type="ARBA" id="ARBA00022475"/>
    </source>
</evidence>
<keyword evidence="10" id="KW-1185">Reference proteome</keyword>
<name>A0ABU5J3P9_9BACI</name>
<dbReference type="InterPro" id="IPR011701">
    <property type="entry name" value="MFS"/>
</dbReference>
<feature type="domain" description="Major facilitator superfamily (MFS) profile" evidence="8">
    <location>
        <begin position="1"/>
        <end position="187"/>
    </location>
</feature>
<feature type="transmembrane region" description="Helical" evidence="7">
    <location>
        <begin position="164"/>
        <end position="182"/>
    </location>
</feature>
<keyword evidence="3" id="KW-1003">Cell membrane</keyword>